<reference evidence="1" key="1">
    <citation type="submission" date="2011-10" db="EMBL/GenBank/DDBJ databases">
        <title>The Genome Sequence of Oxalobacter formigenes HOxBLS.</title>
        <authorList>
            <consortium name="The Broad Institute Genome Sequencing Platform"/>
            <person name="Earl A."/>
            <person name="Ward D."/>
            <person name="Feldgarden M."/>
            <person name="Gevers D."/>
            <person name="Allison M.J."/>
            <person name="Humphrey S."/>
            <person name="Young S.K."/>
            <person name="Zeng Q."/>
            <person name="Gargeya S."/>
            <person name="Fitzgerald M."/>
            <person name="Haas B."/>
            <person name="Abouelleil A."/>
            <person name="Alvarado L."/>
            <person name="Arachchi H.M."/>
            <person name="Berlin A."/>
            <person name="Brown A."/>
            <person name="Chapman S.B."/>
            <person name="Chen Z."/>
            <person name="Dunbar C."/>
            <person name="Freedman E."/>
            <person name="Gearin G."/>
            <person name="Goldberg J."/>
            <person name="Griggs A."/>
            <person name="Gujja S."/>
            <person name="Heiman D."/>
            <person name="Howarth C."/>
            <person name="Larson L."/>
            <person name="Lui A."/>
            <person name="MacDonald P.J.P."/>
            <person name="Montmayeur A."/>
            <person name="Murphy C."/>
            <person name="Neiman D."/>
            <person name="Pearson M."/>
            <person name="Priest M."/>
            <person name="Roberts A."/>
            <person name="Saif S."/>
            <person name="Shea T."/>
            <person name="Shenoy N."/>
            <person name="Sisk P."/>
            <person name="Stolte C."/>
            <person name="Sykes S."/>
            <person name="Wortman J."/>
            <person name="Nusbaum C."/>
            <person name="Birren B."/>
        </authorList>
    </citation>
    <scope>NUCLEOTIDE SEQUENCE [LARGE SCALE GENOMIC DNA]</scope>
    <source>
        <strain evidence="1">HOxBLS</strain>
    </source>
</reference>
<gene>
    <name evidence="1" type="ORF">OFAG_00513</name>
</gene>
<dbReference type="CDD" id="cd16829">
    <property type="entry name" value="ChuX_HutX-like"/>
    <property type="match status" value="1"/>
</dbReference>
<dbReference type="PIRSF" id="PIRSF030840">
    <property type="entry name" value="DUF1008"/>
    <property type="match status" value="1"/>
</dbReference>
<dbReference type="EMBL" id="ACDP02000026">
    <property type="protein sequence ID" value="EEO27360.2"/>
    <property type="molecule type" value="Genomic_DNA"/>
</dbReference>
<dbReference type="eggNOG" id="COG3721">
    <property type="taxonomic scope" value="Bacteria"/>
</dbReference>
<dbReference type="HOGENOM" id="CLU_106714_1_0_4"/>
<protein>
    <recommendedName>
        <fullName evidence="3">Heme utilization cystosolic carrier protein HutX</fullName>
    </recommendedName>
</protein>
<keyword evidence="2" id="KW-1185">Reference proteome</keyword>
<sequence>MIIILFYGGEFCASPSFQLTPQGFPKEKKYTMTNTTQPMNKTAIREMLQKNPGAVLEGIAASANLGMAEVIELLPESMWQKMDGNHFVDVMRSLPALGKVTLVMNTPDVIMEFSGELPHGKLSHGFYNFAYNSPLHGHLRASHCKSIYLVERPFMRRQTVSLQFINESGNAMFKIFAGRDEKGELVPEQIAAMRSWFSDARTGAVA</sequence>
<evidence type="ECO:0000313" key="1">
    <source>
        <dbReference type="EMBL" id="EEO27360.2"/>
    </source>
</evidence>
<name>C3X2C4_9BURK</name>
<dbReference type="InterPro" id="IPR053733">
    <property type="entry name" value="Heme_Transport_Util_sf"/>
</dbReference>
<dbReference type="SUPFAM" id="SSF144064">
    <property type="entry name" value="Heme iron utilization protein-like"/>
    <property type="match status" value="1"/>
</dbReference>
<proteinExistence type="predicted"/>
<accession>C3X2C4</accession>
<evidence type="ECO:0000313" key="2">
    <source>
        <dbReference type="Proteomes" id="UP000003973"/>
    </source>
</evidence>
<organism evidence="1 2">
    <name type="scientific">Oxalobacter paraformigenes</name>
    <dbReference type="NCBI Taxonomy" id="556268"/>
    <lineage>
        <taxon>Bacteria</taxon>
        <taxon>Pseudomonadati</taxon>
        <taxon>Pseudomonadota</taxon>
        <taxon>Betaproteobacteria</taxon>
        <taxon>Burkholderiales</taxon>
        <taxon>Oxalobacteraceae</taxon>
        <taxon>Oxalobacter</taxon>
    </lineage>
</organism>
<dbReference type="Gene3D" id="3.40.1570.10">
    <property type="entry name" value="HemS/ChuS/ChuX like domains"/>
    <property type="match status" value="1"/>
</dbReference>
<dbReference type="Proteomes" id="UP000003973">
    <property type="component" value="Unassembled WGS sequence"/>
</dbReference>
<dbReference type="NCBIfam" id="TIGR04108">
    <property type="entry name" value="HutX"/>
    <property type="match status" value="1"/>
</dbReference>
<comment type="caution">
    <text evidence="1">The sequence shown here is derived from an EMBL/GenBank/DDBJ whole genome shotgun (WGS) entry which is preliminary data.</text>
</comment>
<evidence type="ECO:0008006" key="3">
    <source>
        <dbReference type="Google" id="ProtNLM"/>
    </source>
</evidence>
<dbReference type="Pfam" id="PF06228">
    <property type="entry name" value="ChuX_HutX"/>
    <property type="match status" value="1"/>
</dbReference>
<dbReference type="AlphaFoldDB" id="C3X2C4"/>
<dbReference type="InterPro" id="IPR010413">
    <property type="entry name" value="HutX-like"/>
</dbReference>